<dbReference type="AlphaFoldDB" id="A0A0F9BEN6"/>
<name>A0A0F9BEN6_9ZZZZ</name>
<dbReference type="EMBL" id="LAZR01052473">
    <property type="protein sequence ID" value="KKK82876.1"/>
    <property type="molecule type" value="Genomic_DNA"/>
</dbReference>
<comment type="caution">
    <text evidence="1">The sequence shown here is derived from an EMBL/GenBank/DDBJ whole genome shotgun (WGS) entry which is preliminary data.</text>
</comment>
<accession>A0A0F9BEN6</accession>
<sequence>VGNYVGVFNAGLFKPCNNGSAKIVGVALTAASGSGALFELAIERWIRYQT</sequence>
<protein>
    <submittedName>
        <fullName evidence="1">Uncharacterized protein</fullName>
    </submittedName>
</protein>
<organism evidence="1">
    <name type="scientific">marine sediment metagenome</name>
    <dbReference type="NCBI Taxonomy" id="412755"/>
    <lineage>
        <taxon>unclassified sequences</taxon>
        <taxon>metagenomes</taxon>
        <taxon>ecological metagenomes</taxon>
    </lineage>
</organism>
<evidence type="ECO:0000313" key="1">
    <source>
        <dbReference type="EMBL" id="KKK82876.1"/>
    </source>
</evidence>
<reference evidence="1" key="1">
    <citation type="journal article" date="2015" name="Nature">
        <title>Complex archaea that bridge the gap between prokaryotes and eukaryotes.</title>
        <authorList>
            <person name="Spang A."/>
            <person name="Saw J.H."/>
            <person name="Jorgensen S.L."/>
            <person name="Zaremba-Niedzwiedzka K."/>
            <person name="Martijn J."/>
            <person name="Lind A.E."/>
            <person name="van Eijk R."/>
            <person name="Schleper C."/>
            <person name="Guy L."/>
            <person name="Ettema T.J."/>
        </authorList>
    </citation>
    <scope>NUCLEOTIDE SEQUENCE</scope>
</reference>
<feature type="non-terminal residue" evidence="1">
    <location>
        <position position="1"/>
    </location>
</feature>
<proteinExistence type="predicted"/>
<gene>
    <name evidence="1" type="ORF">LCGC14_2798990</name>
</gene>